<dbReference type="Proteomes" id="UP000198670">
    <property type="component" value="Unassembled WGS sequence"/>
</dbReference>
<name>A0A1I3U8L2_9SPHI</name>
<proteinExistence type="predicted"/>
<reference evidence="2 3" key="1">
    <citation type="submission" date="2016-10" db="EMBL/GenBank/DDBJ databases">
        <authorList>
            <person name="de Groot N.N."/>
        </authorList>
    </citation>
    <scope>NUCLEOTIDE SEQUENCE [LARGE SCALE GENOMIC DNA]</scope>
    <source>
        <strain evidence="2 3">RK1</strain>
    </source>
</reference>
<gene>
    <name evidence="2" type="ORF">SAMN05444682_11449</name>
</gene>
<dbReference type="OrthoDB" id="677448at2"/>
<evidence type="ECO:0000313" key="2">
    <source>
        <dbReference type="EMBL" id="SFJ79360.1"/>
    </source>
</evidence>
<keyword evidence="1" id="KW-0472">Membrane</keyword>
<dbReference type="RefSeq" id="WP_090631523.1">
    <property type="nucleotide sequence ID" value="NZ_FOQO01000014.1"/>
</dbReference>
<protein>
    <submittedName>
        <fullName evidence="2">Uncharacterized protein</fullName>
    </submittedName>
</protein>
<keyword evidence="1" id="KW-0812">Transmembrane</keyword>
<accession>A0A1I3U8L2</accession>
<dbReference type="EMBL" id="FOQO01000014">
    <property type="protein sequence ID" value="SFJ79360.1"/>
    <property type="molecule type" value="Genomic_DNA"/>
</dbReference>
<evidence type="ECO:0000313" key="3">
    <source>
        <dbReference type="Proteomes" id="UP000198670"/>
    </source>
</evidence>
<organism evidence="2 3">
    <name type="scientific">Parapedobacter indicus</name>
    <dbReference type="NCBI Taxonomy" id="1477437"/>
    <lineage>
        <taxon>Bacteria</taxon>
        <taxon>Pseudomonadati</taxon>
        <taxon>Bacteroidota</taxon>
        <taxon>Sphingobacteriia</taxon>
        <taxon>Sphingobacteriales</taxon>
        <taxon>Sphingobacteriaceae</taxon>
        <taxon>Parapedobacter</taxon>
    </lineage>
</organism>
<dbReference type="STRING" id="1477437.SAMN05444682_11449"/>
<keyword evidence="1" id="KW-1133">Transmembrane helix</keyword>
<keyword evidence="3" id="KW-1185">Reference proteome</keyword>
<sequence length="234" mass="26647">MEEKHTYRPADTPDKFLPEVLRVNPYSVPDGYFVDLQTYTLQRCKLTEITQDTWTVPTGYFDQLGDRIFAKIEEQQLKETIKGAGFSTPDGYFDQLAEQLLFQQKLSEHAAESGFTVPASYFESLQNNIARRTHQRKDTPIRKISRLRWMAYAAACIALAVGIPGIVKLAIENQSATASHLASVSDQEIFNYLELYGTDDDVMYISEQLNDFDERVIGEGISEEDIEAYLNHTL</sequence>
<evidence type="ECO:0000256" key="1">
    <source>
        <dbReference type="SAM" id="Phobius"/>
    </source>
</evidence>
<dbReference type="AlphaFoldDB" id="A0A1I3U8L2"/>
<feature type="transmembrane region" description="Helical" evidence="1">
    <location>
        <begin position="149"/>
        <end position="171"/>
    </location>
</feature>